<dbReference type="SMART" id="SM00567">
    <property type="entry name" value="EZ_HEAT"/>
    <property type="match status" value="3"/>
</dbReference>
<accession>A0A844BHT0</accession>
<protein>
    <submittedName>
        <fullName evidence="2">HEAT repeat domain-containing protein</fullName>
    </submittedName>
</protein>
<proteinExistence type="predicted"/>
<dbReference type="InterPro" id="IPR011989">
    <property type="entry name" value="ARM-like"/>
</dbReference>
<dbReference type="AlphaFoldDB" id="A0A844BHT0"/>
<comment type="caution">
    <text evidence="2">The sequence shown here is derived from an EMBL/GenBank/DDBJ whole genome shotgun (WGS) entry which is preliminary data.</text>
</comment>
<gene>
    <name evidence="2" type="ORF">GH815_14115</name>
</gene>
<dbReference type="RefSeq" id="WP_153749411.1">
    <property type="nucleotide sequence ID" value="NZ_BAAADI010000045.1"/>
</dbReference>
<dbReference type="InterPro" id="IPR004155">
    <property type="entry name" value="PBS_lyase_HEAT"/>
</dbReference>
<sequence length="209" mass="22044">MPFVQNTSPDDAAGLDLRPPSLDDPDPSARRDAALAAADDPGTVAALAERLTVETEPFVRSALFAALTRIGTGAALDAMLPCLASEDAGLRNAAVEAAQAMPGPVAERIGALLSDPEPDLRIFALDILQDLPHPDAPDWLAELIAHEDDPNVIGAAIDRLAECARPEMAPAIRAVRARFADVSYLRFACDFALERLGLPPDDPDGGRHA</sequence>
<name>A0A844BHT0_9RHOB</name>
<keyword evidence="3" id="KW-1185">Reference proteome</keyword>
<dbReference type="Pfam" id="PF13646">
    <property type="entry name" value="HEAT_2"/>
    <property type="match status" value="2"/>
</dbReference>
<evidence type="ECO:0000256" key="1">
    <source>
        <dbReference type="SAM" id="MobiDB-lite"/>
    </source>
</evidence>
<dbReference type="Proteomes" id="UP000466730">
    <property type="component" value="Unassembled WGS sequence"/>
</dbReference>
<evidence type="ECO:0000313" key="3">
    <source>
        <dbReference type="Proteomes" id="UP000466730"/>
    </source>
</evidence>
<dbReference type="EMBL" id="WJPO01000024">
    <property type="protein sequence ID" value="MRH22129.1"/>
    <property type="molecule type" value="Genomic_DNA"/>
</dbReference>
<reference evidence="2 3" key="1">
    <citation type="submission" date="2019-11" db="EMBL/GenBank/DDBJ databases">
        <title>Draft Whole-Genome sequence of the marine photosynthetic bacterium Rhodovulum strictum DSM 11289.</title>
        <authorList>
            <person name="Kyndt J.A."/>
            <person name="Meyer T.E."/>
        </authorList>
    </citation>
    <scope>NUCLEOTIDE SEQUENCE [LARGE SCALE GENOMIC DNA]</scope>
    <source>
        <strain evidence="2 3">DSM 11289</strain>
    </source>
</reference>
<dbReference type="SUPFAM" id="SSF48371">
    <property type="entry name" value="ARM repeat"/>
    <property type="match status" value="1"/>
</dbReference>
<feature type="region of interest" description="Disordered" evidence="1">
    <location>
        <begin position="1"/>
        <end position="30"/>
    </location>
</feature>
<dbReference type="Gene3D" id="1.25.10.10">
    <property type="entry name" value="Leucine-rich Repeat Variant"/>
    <property type="match status" value="1"/>
</dbReference>
<evidence type="ECO:0000313" key="2">
    <source>
        <dbReference type="EMBL" id="MRH22129.1"/>
    </source>
</evidence>
<organism evidence="2 3">
    <name type="scientific">Rhodovulum strictum</name>
    <dbReference type="NCBI Taxonomy" id="58314"/>
    <lineage>
        <taxon>Bacteria</taxon>
        <taxon>Pseudomonadati</taxon>
        <taxon>Pseudomonadota</taxon>
        <taxon>Alphaproteobacteria</taxon>
        <taxon>Rhodobacterales</taxon>
        <taxon>Paracoccaceae</taxon>
        <taxon>Rhodovulum</taxon>
    </lineage>
</organism>
<dbReference type="InterPro" id="IPR016024">
    <property type="entry name" value="ARM-type_fold"/>
</dbReference>
<dbReference type="OrthoDB" id="7359267at2"/>